<dbReference type="GO" id="GO:0016020">
    <property type="term" value="C:membrane"/>
    <property type="evidence" value="ECO:0007669"/>
    <property type="project" value="UniProtKB-SubCell"/>
</dbReference>
<evidence type="ECO:0000256" key="5">
    <source>
        <dbReference type="ARBA" id="ARBA00022692"/>
    </source>
</evidence>
<evidence type="ECO:0000256" key="4">
    <source>
        <dbReference type="ARBA" id="ARBA00022544"/>
    </source>
</evidence>
<evidence type="ECO:0000256" key="3">
    <source>
        <dbReference type="ARBA" id="ARBA00022448"/>
    </source>
</evidence>
<dbReference type="EMBL" id="CP130318">
    <property type="protein sequence ID" value="WNQ12555.1"/>
    <property type="molecule type" value="Genomic_DNA"/>
</dbReference>
<feature type="transmembrane region" description="Helical" evidence="8">
    <location>
        <begin position="307"/>
        <end position="325"/>
    </location>
</feature>
<evidence type="ECO:0000256" key="8">
    <source>
        <dbReference type="SAM" id="Phobius"/>
    </source>
</evidence>
<dbReference type="RefSeq" id="WP_315606333.1">
    <property type="nucleotide sequence ID" value="NZ_CP130318.1"/>
</dbReference>
<feature type="transmembrane region" description="Helical" evidence="8">
    <location>
        <begin position="149"/>
        <end position="171"/>
    </location>
</feature>
<keyword evidence="4" id="KW-0309">Germination</keyword>
<evidence type="ECO:0000313" key="10">
    <source>
        <dbReference type="Proteomes" id="UP001305702"/>
    </source>
</evidence>
<dbReference type="NCBIfam" id="TIGR00912">
    <property type="entry name" value="2A0309"/>
    <property type="match status" value="1"/>
</dbReference>
<accession>A0AA96LFW5</accession>
<keyword evidence="6 8" id="KW-1133">Transmembrane helix</keyword>
<keyword evidence="3" id="KW-0813">Transport</keyword>
<evidence type="ECO:0000256" key="1">
    <source>
        <dbReference type="ARBA" id="ARBA00004141"/>
    </source>
</evidence>
<dbReference type="Proteomes" id="UP001305702">
    <property type="component" value="Chromosome"/>
</dbReference>
<feature type="transmembrane region" description="Helical" evidence="8">
    <location>
        <begin position="83"/>
        <end position="102"/>
    </location>
</feature>
<dbReference type="GO" id="GO:0009847">
    <property type="term" value="P:spore germination"/>
    <property type="evidence" value="ECO:0007669"/>
    <property type="project" value="InterPro"/>
</dbReference>
<dbReference type="PANTHER" id="PTHR34975:SF2">
    <property type="entry name" value="SPORE GERMINATION PROTEIN A2"/>
    <property type="match status" value="1"/>
</dbReference>
<name>A0AA96LFW5_9BACL</name>
<sequence>MKKYALNEITLMQYIFLIQGAQVGTGMLSLPRVLAEKSGTDGWIVILFGGIINFASGWIILLTLRKYPDFTLPDLFKYLFGKWLGKLFLLPLIAYFASYGWVIIANSMLFIKAWFLPKTPEYWIVLLFAIPGYLIVRHGLRVLARYAELVFYMMLLTPLIFLLTLEYGHWIHLLPLFKEGWEPIITGVKKTVFAFAGNEILFFVYPFLKKKQYAVHGLLIANTLTILLYLYVTVICFVFYTPDGITSLNQPVLSLLKTIEFRFLERVDMIFLAIYLFVVSRAWSAYIYCTVFSTCHLLRKQDHSSHTFIYFIVAIGCAYVVKPTWNQADQWVTLLSNAGMVVLYVLPVLLLVYASGFEKYRRWRAG</sequence>
<dbReference type="AlphaFoldDB" id="A0AA96LFW5"/>
<comment type="similarity">
    <text evidence="2">Belongs to the amino acid-polyamine-organocation (APC) superfamily. Spore germination protein (SGP) (TC 2.A.3.9) family.</text>
</comment>
<gene>
    <name evidence="9" type="ORF">MJA45_05870</name>
</gene>
<feature type="transmembrane region" description="Helical" evidence="8">
    <location>
        <begin position="122"/>
        <end position="140"/>
    </location>
</feature>
<feature type="transmembrane region" description="Helical" evidence="8">
    <location>
        <begin position="12"/>
        <end position="30"/>
    </location>
</feature>
<dbReference type="Gene3D" id="1.20.1740.10">
    <property type="entry name" value="Amino acid/polyamine transporter I"/>
    <property type="match status" value="1"/>
</dbReference>
<proteinExistence type="inferred from homology"/>
<evidence type="ECO:0000256" key="2">
    <source>
        <dbReference type="ARBA" id="ARBA00007998"/>
    </source>
</evidence>
<dbReference type="PANTHER" id="PTHR34975">
    <property type="entry name" value="SPORE GERMINATION PROTEIN A2"/>
    <property type="match status" value="1"/>
</dbReference>
<evidence type="ECO:0000313" key="9">
    <source>
        <dbReference type="EMBL" id="WNQ12555.1"/>
    </source>
</evidence>
<feature type="transmembrane region" description="Helical" evidence="8">
    <location>
        <begin position="220"/>
        <end position="240"/>
    </location>
</feature>
<protein>
    <submittedName>
        <fullName evidence="9">Endospore germination permease</fullName>
    </submittedName>
</protein>
<dbReference type="InterPro" id="IPR004761">
    <property type="entry name" value="Spore_GerAB"/>
</dbReference>
<organism evidence="9 10">
    <name type="scientific">Paenibacillus aurantius</name>
    <dbReference type="NCBI Taxonomy" id="2918900"/>
    <lineage>
        <taxon>Bacteria</taxon>
        <taxon>Bacillati</taxon>
        <taxon>Bacillota</taxon>
        <taxon>Bacilli</taxon>
        <taxon>Bacillales</taxon>
        <taxon>Paenibacillaceae</taxon>
        <taxon>Paenibacillus</taxon>
    </lineage>
</organism>
<keyword evidence="7 8" id="KW-0472">Membrane</keyword>
<feature type="transmembrane region" description="Helical" evidence="8">
    <location>
        <begin position="191"/>
        <end position="208"/>
    </location>
</feature>
<feature type="transmembrane region" description="Helical" evidence="8">
    <location>
        <begin position="270"/>
        <end position="295"/>
    </location>
</feature>
<keyword evidence="5 8" id="KW-0812">Transmembrane</keyword>
<evidence type="ECO:0000256" key="7">
    <source>
        <dbReference type="ARBA" id="ARBA00023136"/>
    </source>
</evidence>
<reference evidence="9 10" key="1">
    <citation type="submission" date="2022-02" db="EMBL/GenBank/DDBJ databases">
        <title>Paenibacillus sp. MBLB1776 Whole Genome Shotgun Sequencing.</title>
        <authorList>
            <person name="Hwang C.Y."/>
            <person name="Cho E.-S."/>
            <person name="Seo M.-J."/>
        </authorList>
    </citation>
    <scope>NUCLEOTIDE SEQUENCE [LARGE SCALE GENOMIC DNA]</scope>
    <source>
        <strain evidence="9 10">MBLB1776</strain>
    </source>
</reference>
<evidence type="ECO:0000256" key="6">
    <source>
        <dbReference type="ARBA" id="ARBA00022989"/>
    </source>
</evidence>
<dbReference type="KEGG" id="paun:MJA45_05870"/>
<dbReference type="Pfam" id="PF03845">
    <property type="entry name" value="Spore_permease"/>
    <property type="match status" value="1"/>
</dbReference>
<feature type="transmembrane region" description="Helical" evidence="8">
    <location>
        <begin position="331"/>
        <end position="354"/>
    </location>
</feature>
<feature type="transmembrane region" description="Helical" evidence="8">
    <location>
        <begin position="42"/>
        <end position="62"/>
    </location>
</feature>
<keyword evidence="10" id="KW-1185">Reference proteome</keyword>
<comment type="subcellular location">
    <subcellularLocation>
        <location evidence="1">Membrane</location>
        <topology evidence="1">Multi-pass membrane protein</topology>
    </subcellularLocation>
</comment>